<evidence type="ECO:0000313" key="16">
    <source>
        <dbReference type="EMBL" id="KPJ15912.1"/>
    </source>
</evidence>
<dbReference type="SMART" id="SM00112">
    <property type="entry name" value="CA"/>
    <property type="match status" value="12"/>
</dbReference>
<dbReference type="GO" id="GO:0060429">
    <property type="term" value="P:epithelium development"/>
    <property type="evidence" value="ECO:0007669"/>
    <property type="project" value="UniProtKB-ARBA"/>
</dbReference>
<dbReference type="FunFam" id="2.60.40.60:FF:000098">
    <property type="entry name" value="cadherin-23 isoform X1"/>
    <property type="match status" value="1"/>
</dbReference>
<feature type="domain" description="Cadherin" evidence="15">
    <location>
        <begin position="1277"/>
        <end position="1377"/>
    </location>
</feature>
<feature type="domain" description="Cadherin" evidence="15">
    <location>
        <begin position="2317"/>
        <end position="2433"/>
    </location>
</feature>
<keyword evidence="8 14" id="KW-1133">Transmembrane helix</keyword>
<dbReference type="FunFam" id="2.60.40.60:FF:000118">
    <property type="entry name" value="protocadherin Fat 4"/>
    <property type="match status" value="1"/>
</dbReference>
<sequence>MTSDQSVTSSSSQARHFGLYRTIDARTEEFLRLSRKRQIRQGCACAAVSTAITVTIIVSILLVFELNFNQHEEHKRTKNWRDLINNSADDNIYNNVNYNIDKITLKMLPILIKAINKNKLIDKLLDVYTTPRSGYERGYTTEFPYKKNVFSGRSNWMRFPTSRLLAIEYKTSPIVYFKTPKNDYFTKIRKIRDYQRIMNYVDKMISDRVTFGSTQAMTKYDDYAQDETQTQKTTPLSKNNYKGESRPYSSLTKKEISEERKFINCKCPKKISEILRNLISNIKLLMPSYESTESTILANELDKSPCDKGVTQLPSTSPSTSTFNIDQTEQSSTQKTSPSSDTADVKVDYPEQYVPTKLNDLKRDQTLKTIVSLLQPKFMGQQTYDFKGHTKHTTTPPMYIERTEIIEEKTTVPTLKQSLNKHDPLHLMTTAPDYNLLNKVNYNKRIPTELVYNESTEDKDILTTDSTDNYLNLDVHSLELVKRKLISSCKKTKEIVFQQPYRNIKNNALKSTHDRKWYNFQNNSSVDITKVLYPIATVHYLYHSQNTIVEITTAKTITTAEATTSTTEKREANTKTSPTEHSTIATTTTPTTTKTIKTTTVVTKLFPLKYKLEPRSEKKNLEQKFKEENFRSEELNLDDDFEKIIIDDNYQENDYKDRPMEDLQSHKYKNIENEMSEINDNKDNIVPKSAVLLIYEYAIVVETSLVQNRKSLNKSDREKSMKNLRPIADRLDRSYFGFDQDYYERMPLLVNALAENIYTQPFPETVTVQKLKKHDIALRANLPFNTYKLIRRTSPRPFHFEQISTPYPFSKIYGSKTWVDSYRNAQRMKNLHHIMLYLGKTINAKLGDIHTIPTQTHIAFTGMYIDRANAKYPTESFMQKVNPTQFRHRVDPLFTFKPDNPGDVNLLAEDFSSALTDNEDKKESYPYSRIDENCSHNSQDQNTETEKLNTLKDSILNGFRKQGLVTESKIQSHSPTTSKMLEKIYITTSRPVIHFKPRSARPITRLYFRYTSPRPQQKEVNTIDSIYKSKPELNDSANTIVHVNVYPIETEIKNKDQDFKKDENTIRVSTTTKPIKQIPVIVAKEVEDYHEGSSGIIPMTTMTETSEPGVSTPFFDTTQSYSESYWSTNSPDIIKFSPEDAKIPDQYTTMTTLEDTTATTETISRTYKSVEYDDEDSNIEAKTLIIKLVNNLGSTTSQSNNYDLSEVEEFKTNTYVPQINGHYRNMEQNMAEIIFQRRKVATVLNEPNPLLILLLVCLLQVVTSQVINRAPHFIPQTGDMSQFSLAEDTPVGTPVYHLKGVDPENGQLTYSISGQYFSVDSLTGVVTLARNLDREEQAALEVIISITDEGIANTEPNTVSLRRVIPVRDVNDNSPVFHNRPYIVNVSEATPVGTEIEVSPKILVTDRDEGDNAIIKVTCSNEEKGSDVEACSTFKIVTEMVNPNEYEVRIFLSRPLDFESRSAYVLSLNARDGGQPARRAAASVAVAVRDVQDQPPDFVNAPYSATVPENTPPNTSIMEIIAKDGDTANQRPVLLTLEGDAQQYFKLLPERPIGRATLVTTNIPIDRESEAVMQNGGVYSFQVKATELINNEVPSDYTVTTITIIVTDVDDHVPRFNRDVYDVSIPENIENGSPIPGLSIYVEDDDIGQNSKYDLKLRDVYNSVGVFSISNEHGEGRTPISIKVKDTTRLDYDVDDEDQRLYSFDIVTSSGDVELSSARVNVKLLDVNDNAPVFEETNYKFEVIENAVMDTKIGDVQATDKDYGIFGEIEYSLTGFGSNLFKTDKTKGGLYVGSVLDYETQKSYSLTLVAKDGGGKVSSTSVFIDVLDANDNAPVFEAAEYSRTIRDGATSFEPQFVVRATDVDGPTQGGGRVRYSLVSDNSIAHKGQVFAIDEDSGEITILDKVQTMDTPRGQYELVVRATDYGVPPLFNDTRVFIRVGVPGNQRPTFKGNYHHYHYTVGHHPTASDELSLELNPMNYQASVKENSPPGLKVTTVIANDPDGLDDLLTYHIVSGSKDNFVIDEKSGVITISSDANLDRDLNPERYEIIVSAVDSGTPIPETATTTVFVTVQDVNDKPPIINTTQTTTYISERTKVGDRVTTINAYDTDLNAKLKFSIVEPIKALSKAGIQLKSNSPFNYKTIFRIDEDTGEIFVNGTLDYSQASIVILTIKVTDINAEINKEKQFALVEHTIYIQPYNDKNPQFTNPGWTNSKPVIYHKVKEDQPIGSTVLILMAEDPVSGHLISNFKVINSETGLLQVDPLSGQVVLTRHLDYEELTSPNLTLTVQATSNDGSKHSNAKIIIEVVNINDNAPIFEKELYKMSVLESVTYPEQLLTVKANDADLVLTDEDRRQGYSDVRYLIRGDNSDLFVIDNVTGVIQVAPNRTLDRERQSVLRFELVAFDTPQGGADQLKTTAPVLVDVLDVDDNPPSFDRNLYTAVVPENVPPGFSVINVTATDPDEGLGGEVHYEFLDEGEAKDLFMIEPSTGEVRSRGALTGRGRTQPYSLSVRAADSGGHFADTQLTVYVGDVSANDGVPRFLRPADTDTLHVTENATIGSVVFQVVATDPDDPTQPSGQLVYSIQQNNADAKAFAIVLMTTKEEVPIGTVIGKLEAIDEDIDDNAAIDYAITAGNEFGLVKLERTNDSKALIKAASRLDRESISRVLLTIKSFKYGTYPVLNKSYNRLDPSEIQVLVKILDIDDHLPDFGSQNLTIGVRLNVPVDTKIATVKATDKDPDALPIDYRIVNMNFESPIKCKSLNNLTDVMHLNNVTGELKIMKNLLHYADGIFRLVIRANNSQETNRFRDLLVEVRFCNMRYAPHSTFYDNAGPCFQFRKMETGEALTPQAMKTAIRQLGTEMQQILEAYDVRNITSCGTTRTRHSFAQHALLSLASLLLFSALVSACILCTLHSEAKKRARNGLLSAREAASHESAPSRLYAEPLYSI</sequence>
<dbReference type="PROSITE" id="PS50268">
    <property type="entry name" value="CADHERIN_2"/>
    <property type="match status" value="14"/>
</dbReference>
<evidence type="ECO:0000256" key="10">
    <source>
        <dbReference type="ARBA" id="ARBA00023180"/>
    </source>
</evidence>
<evidence type="ECO:0000256" key="4">
    <source>
        <dbReference type="ARBA" id="ARBA00022729"/>
    </source>
</evidence>
<keyword evidence="3 14" id="KW-0812">Transmembrane</keyword>
<dbReference type="GO" id="GO:0005509">
    <property type="term" value="F:calcium ion binding"/>
    <property type="evidence" value="ECO:0007669"/>
    <property type="project" value="UniProtKB-UniRule"/>
</dbReference>
<keyword evidence="9 14" id="KW-0472">Membrane</keyword>
<feature type="region of interest" description="Disordered" evidence="13">
    <location>
        <begin position="225"/>
        <end position="249"/>
    </location>
</feature>
<comment type="subcellular location">
    <subcellularLocation>
        <location evidence="1">Cell membrane</location>
        <topology evidence="1">Single-pass type I membrane protein</topology>
    </subcellularLocation>
</comment>
<evidence type="ECO:0000256" key="5">
    <source>
        <dbReference type="ARBA" id="ARBA00022737"/>
    </source>
</evidence>
<dbReference type="InterPro" id="IPR020894">
    <property type="entry name" value="Cadherin_CS"/>
</dbReference>
<evidence type="ECO:0000313" key="17">
    <source>
        <dbReference type="Proteomes" id="UP000053240"/>
    </source>
</evidence>
<feature type="domain" description="Cadherin" evidence="15">
    <location>
        <begin position="1837"/>
        <end position="1949"/>
    </location>
</feature>
<dbReference type="GO" id="GO:0005886">
    <property type="term" value="C:plasma membrane"/>
    <property type="evidence" value="ECO:0007669"/>
    <property type="project" value="UniProtKB-SubCell"/>
</dbReference>
<name>A0A194RE95_PAPMA</name>
<feature type="compositionally biased region" description="Polar residues" evidence="13">
    <location>
        <begin position="323"/>
        <end position="342"/>
    </location>
</feature>
<protein>
    <submittedName>
        <fullName evidence="16">Cadherin-23</fullName>
    </submittedName>
</protein>
<dbReference type="SUPFAM" id="SSF49313">
    <property type="entry name" value="Cadherin-like"/>
    <property type="match status" value="14"/>
</dbReference>
<evidence type="ECO:0000256" key="1">
    <source>
        <dbReference type="ARBA" id="ARBA00004251"/>
    </source>
</evidence>
<dbReference type="GO" id="GO:0009653">
    <property type="term" value="P:anatomical structure morphogenesis"/>
    <property type="evidence" value="ECO:0007669"/>
    <property type="project" value="UniProtKB-ARBA"/>
</dbReference>
<feature type="domain" description="Cadherin" evidence="15">
    <location>
        <begin position="2543"/>
        <end position="2595"/>
    </location>
</feature>
<dbReference type="FunFam" id="2.60.40.60:FF:000168">
    <property type="entry name" value="Cadherin-related family member 2"/>
    <property type="match status" value="1"/>
</dbReference>
<dbReference type="Proteomes" id="UP000053240">
    <property type="component" value="Unassembled WGS sequence"/>
</dbReference>
<feature type="domain" description="Cadherin" evidence="15">
    <location>
        <begin position="2213"/>
        <end position="2316"/>
    </location>
</feature>
<dbReference type="InterPro" id="IPR050971">
    <property type="entry name" value="Cadherin-domain_protein"/>
</dbReference>
<feature type="domain" description="Cadherin" evidence="15">
    <location>
        <begin position="2602"/>
        <end position="2708"/>
    </location>
</feature>
<feature type="compositionally biased region" description="Polar residues" evidence="13">
    <location>
        <begin position="226"/>
        <end position="249"/>
    </location>
</feature>
<evidence type="ECO:0000259" key="15">
    <source>
        <dbReference type="PROSITE" id="PS50268"/>
    </source>
</evidence>
<evidence type="ECO:0000256" key="7">
    <source>
        <dbReference type="ARBA" id="ARBA00022889"/>
    </source>
</evidence>
<evidence type="ECO:0000256" key="14">
    <source>
        <dbReference type="SAM" id="Phobius"/>
    </source>
</evidence>
<dbReference type="FunFam" id="2.60.40.60:FF:000020">
    <property type="entry name" value="Dachsous cadherin-related 1b"/>
    <property type="match status" value="1"/>
</dbReference>
<dbReference type="FunCoup" id="A0A194RE95">
    <property type="interactions" value="3"/>
</dbReference>
<dbReference type="FunFam" id="2.60.40.60:FF:000002">
    <property type="entry name" value="Protocadherin alpha 2"/>
    <property type="match status" value="1"/>
</dbReference>
<feature type="domain" description="Cadherin" evidence="15">
    <location>
        <begin position="2709"/>
        <end position="2833"/>
    </location>
</feature>
<keyword evidence="10" id="KW-0325">Glycoprotein</keyword>
<feature type="domain" description="Cadherin" evidence="15">
    <location>
        <begin position="1617"/>
        <end position="1734"/>
    </location>
</feature>
<proteinExistence type="predicted"/>
<feature type="compositionally biased region" description="Low complexity" evidence="13">
    <location>
        <begin position="576"/>
        <end position="585"/>
    </location>
</feature>
<feature type="region of interest" description="Disordered" evidence="13">
    <location>
        <begin position="561"/>
        <end position="585"/>
    </location>
</feature>
<evidence type="ECO:0000256" key="6">
    <source>
        <dbReference type="ARBA" id="ARBA00022837"/>
    </source>
</evidence>
<feature type="domain" description="Cadherin" evidence="15">
    <location>
        <begin position="2082"/>
        <end position="2205"/>
    </location>
</feature>
<dbReference type="InterPro" id="IPR015919">
    <property type="entry name" value="Cadherin-like_sf"/>
</dbReference>
<dbReference type="GO" id="GO:0005911">
    <property type="term" value="C:cell-cell junction"/>
    <property type="evidence" value="ECO:0007669"/>
    <property type="project" value="TreeGrafter"/>
</dbReference>
<reference evidence="16 17" key="1">
    <citation type="journal article" date="2015" name="Nat. Commun.">
        <title>Outbred genome sequencing and CRISPR/Cas9 gene editing in butterflies.</title>
        <authorList>
            <person name="Li X."/>
            <person name="Fan D."/>
            <person name="Zhang W."/>
            <person name="Liu G."/>
            <person name="Zhang L."/>
            <person name="Zhao L."/>
            <person name="Fang X."/>
            <person name="Chen L."/>
            <person name="Dong Y."/>
            <person name="Chen Y."/>
            <person name="Ding Y."/>
            <person name="Zhao R."/>
            <person name="Feng M."/>
            <person name="Zhu Y."/>
            <person name="Feng Y."/>
            <person name="Jiang X."/>
            <person name="Zhu D."/>
            <person name="Xiang H."/>
            <person name="Feng X."/>
            <person name="Li S."/>
            <person name="Wang J."/>
            <person name="Zhang G."/>
            <person name="Kronforst M.R."/>
            <person name="Wang W."/>
        </authorList>
    </citation>
    <scope>NUCLEOTIDE SEQUENCE [LARGE SCALE GENOMIC DNA]</scope>
    <source>
        <strain evidence="16">Ya'a_city_454_Pm</strain>
        <tissue evidence="16">Whole body</tissue>
    </source>
</reference>
<comment type="function">
    <text evidence="11">Cadherins are calcium-dependent cell adhesion proteins. They preferentially interact with themselves in a homophilic manner in connecting cells.</text>
</comment>
<dbReference type="InterPro" id="IPR002126">
    <property type="entry name" value="Cadherin-like_dom"/>
</dbReference>
<feature type="domain" description="Cadherin" evidence="15">
    <location>
        <begin position="1378"/>
        <end position="1498"/>
    </location>
</feature>
<evidence type="ECO:0000256" key="2">
    <source>
        <dbReference type="ARBA" id="ARBA00022475"/>
    </source>
</evidence>
<keyword evidence="2" id="KW-1003">Cell membrane</keyword>
<feature type="region of interest" description="Disordered" evidence="13">
    <location>
        <begin position="307"/>
        <end position="346"/>
    </location>
</feature>
<dbReference type="PRINTS" id="PR00205">
    <property type="entry name" value="CADHERIN"/>
</dbReference>
<dbReference type="STRING" id="76193.A0A194RE95"/>
<dbReference type="Pfam" id="PF00028">
    <property type="entry name" value="Cadherin"/>
    <property type="match status" value="10"/>
</dbReference>
<organism evidence="16 17">
    <name type="scientific">Papilio machaon</name>
    <name type="common">Old World swallowtail butterfly</name>
    <dbReference type="NCBI Taxonomy" id="76193"/>
    <lineage>
        <taxon>Eukaryota</taxon>
        <taxon>Metazoa</taxon>
        <taxon>Ecdysozoa</taxon>
        <taxon>Arthropoda</taxon>
        <taxon>Hexapoda</taxon>
        <taxon>Insecta</taxon>
        <taxon>Pterygota</taxon>
        <taxon>Neoptera</taxon>
        <taxon>Endopterygota</taxon>
        <taxon>Lepidoptera</taxon>
        <taxon>Glossata</taxon>
        <taxon>Ditrysia</taxon>
        <taxon>Papilionoidea</taxon>
        <taxon>Papilionidae</taxon>
        <taxon>Papilioninae</taxon>
        <taxon>Papilio</taxon>
    </lineage>
</organism>
<dbReference type="Gene3D" id="2.60.40.60">
    <property type="entry name" value="Cadherins"/>
    <property type="match status" value="14"/>
</dbReference>
<dbReference type="PANTHER" id="PTHR24025">
    <property type="entry name" value="DESMOGLEIN FAMILY MEMBER"/>
    <property type="match status" value="1"/>
</dbReference>
<dbReference type="PANTHER" id="PTHR24025:SF23">
    <property type="entry name" value="NEURAL-CADHERIN"/>
    <property type="match status" value="1"/>
</dbReference>
<evidence type="ECO:0000256" key="12">
    <source>
        <dbReference type="PROSITE-ProRule" id="PRU00043"/>
    </source>
</evidence>
<dbReference type="GO" id="GO:0007156">
    <property type="term" value="P:homophilic cell adhesion via plasma membrane adhesion molecules"/>
    <property type="evidence" value="ECO:0007669"/>
    <property type="project" value="InterPro"/>
</dbReference>
<feature type="domain" description="Cadherin" evidence="15">
    <location>
        <begin position="1735"/>
        <end position="1836"/>
    </location>
</feature>
<evidence type="ECO:0000256" key="13">
    <source>
        <dbReference type="SAM" id="MobiDB-lite"/>
    </source>
</evidence>
<evidence type="ECO:0000256" key="11">
    <source>
        <dbReference type="ARBA" id="ARBA00059331"/>
    </source>
</evidence>
<dbReference type="EMBL" id="KQ460323">
    <property type="protein sequence ID" value="KPJ15912.1"/>
    <property type="molecule type" value="Genomic_DNA"/>
</dbReference>
<feature type="domain" description="Cadherin" evidence="15">
    <location>
        <begin position="2434"/>
        <end position="2540"/>
    </location>
</feature>
<evidence type="ECO:0000256" key="9">
    <source>
        <dbReference type="ARBA" id="ARBA00023136"/>
    </source>
</evidence>
<gene>
    <name evidence="16" type="ORF">RR48_09958</name>
</gene>
<feature type="transmembrane region" description="Helical" evidence="14">
    <location>
        <begin position="42"/>
        <end position="64"/>
    </location>
</feature>
<dbReference type="InParanoid" id="A0A194RE95"/>
<dbReference type="FunFam" id="2.60.40.60:FF:000296">
    <property type="entry name" value="Cadherin 74A, isoform A"/>
    <property type="match status" value="1"/>
</dbReference>
<feature type="domain" description="Cadherin" evidence="15">
    <location>
        <begin position="1499"/>
        <end position="1616"/>
    </location>
</feature>
<keyword evidence="7" id="KW-0130">Cell adhesion</keyword>
<feature type="domain" description="Cadherin" evidence="15">
    <location>
        <begin position="1975"/>
        <end position="2081"/>
    </location>
</feature>
<keyword evidence="5" id="KW-0677">Repeat</keyword>
<feature type="transmembrane region" description="Helical" evidence="14">
    <location>
        <begin position="2888"/>
        <end position="2910"/>
    </location>
</feature>
<keyword evidence="6 12" id="KW-0106">Calcium</keyword>
<accession>A0A194RE95</accession>
<dbReference type="PROSITE" id="PS00232">
    <property type="entry name" value="CADHERIN_1"/>
    <property type="match status" value="3"/>
</dbReference>
<evidence type="ECO:0000256" key="8">
    <source>
        <dbReference type="ARBA" id="ARBA00022989"/>
    </source>
</evidence>
<keyword evidence="4" id="KW-0732">Signal</keyword>
<evidence type="ECO:0000256" key="3">
    <source>
        <dbReference type="ARBA" id="ARBA00022692"/>
    </source>
</evidence>
<keyword evidence="17" id="KW-1185">Reference proteome</keyword>
<dbReference type="CDD" id="cd11304">
    <property type="entry name" value="Cadherin_repeat"/>
    <property type="match status" value="13"/>
</dbReference>